<keyword evidence="2" id="KW-1185">Reference proteome</keyword>
<dbReference type="Proteomes" id="UP000193411">
    <property type="component" value="Unassembled WGS sequence"/>
</dbReference>
<proteinExistence type="predicted"/>
<dbReference type="EMBL" id="MCFL01000040">
    <property type="protein sequence ID" value="ORZ32946.1"/>
    <property type="molecule type" value="Genomic_DNA"/>
</dbReference>
<name>A0A1Y2HEF3_9FUNG</name>
<feature type="non-terminal residue" evidence="1">
    <location>
        <position position="64"/>
    </location>
</feature>
<comment type="caution">
    <text evidence="1">The sequence shown here is derived from an EMBL/GenBank/DDBJ whole genome shotgun (WGS) entry which is preliminary data.</text>
</comment>
<evidence type="ECO:0000313" key="2">
    <source>
        <dbReference type="Proteomes" id="UP000193411"/>
    </source>
</evidence>
<evidence type="ECO:0000313" key="1">
    <source>
        <dbReference type="EMBL" id="ORZ32946.1"/>
    </source>
</evidence>
<reference evidence="1 2" key="1">
    <citation type="submission" date="2016-07" db="EMBL/GenBank/DDBJ databases">
        <title>Pervasive Adenine N6-methylation of Active Genes in Fungi.</title>
        <authorList>
            <consortium name="DOE Joint Genome Institute"/>
            <person name="Mondo S.J."/>
            <person name="Dannebaum R.O."/>
            <person name="Kuo R.C."/>
            <person name="Labutti K."/>
            <person name="Haridas S."/>
            <person name="Kuo A."/>
            <person name="Salamov A."/>
            <person name="Ahrendt S.R."/>
            <person name="Lipzen A."/>
            <person name="Sullivan W."/>
            <person name="Andreopoulos W.B."/>
            <person name="Clum A."/>
            <person name="Lindquist E."/>
            <person name="Daum C."/>
            <person name="Ramamoorthy G.K."/>
            <person name="Gryganskyi A."/>
            <person name="Culley D."/>
            <person name="Magnuson J.K."/>
            <person name="James T.Y."/>
            <person name="O'Malley M.A."/>
            <person name="Stajich J.E."/>
            <person name="Spatafora J.W."/>
            <person name="Visel A."/>
            <person name="Grigoriev I.V."/>
        </authorList>
    </citation>
    <scope>NUCLEOTIDE SEQUENCE [LARGE SCALE GENOMIC DNA]</scope>
    <source>
        <strain evidence="1 2">PL171</strain>
    </source>
</reference>
<organism evidence="1 2">
    <name type="scientific">Catenaria anguillulae PL171</name>
    <dbReference type="NCBI Taxonomy" id="765915"/>
    <lineage>
        <taxon>Eukaryota</taxon>
        <taxon>Fungi</taxon>
        <taxon>Fungi incertae sedis</taxon>
        <taxon>Blastocladiomycota</taxon>
        <taxon>Blastocladiomycetes</taxon>
        <taxon>Blastocladiales</taxon>
        <taxon>Catenariaceae</taxon>
        <taxon>Catenaria</taxon>
    </lineage>
</organism>
<dbReference type="AlphaFoldDB" id="A0A1Y2HEF3"/>
<sequence>MLLNVHGRQDGKDVVLGAGCHVFVSLLLRIEWRGLPWCETRTTAAGNSRESSLCLCGTGDCLQL</sequence>
<accession>A0A1Y2HEF3</accession>
<protein>
    <submittedName>
        <fullName evidence="1">Uncharacterized protein</fullName>
    </submittedName>
</protein>
<gene>
    <name evidence="1" type="ORF">BCR44DRAFT_1439183</name>
</gene>